<sequence length="245" mass="26710">MVPKVLVVLTSKDIMSKTPKNQLSEAEQKNPEFARPFYALTGKDAKGDKLQPPRVEITVTSPKGAEAPIDQASVDKFKDEESVRFYKTEKALWKETKPLENFVGRASEFDAIFFPGGHGPMFDLVDDENSQKLIAEFFSAGKTIAAVCHGPIVLANVKTDGKPIIQGCQVTGFSNEEEEIIGLTQAMPQLLEDEVKRNGGHYVKADKPWAEKVVIDGNLITGQNPASAGAIGRALAEALGKWLLL</sequence>
<dbReference type="CDD" id="cd03141">
    <property type="entry name" value="GATase1_Hsp31_like"/>
    <property type="match status" value="1"/>
</dbReference>
<gene>
    <name evidence="7" type="ORF">EDB81DRAFT_889744</name>
</gene>
<dbReference type="InterPro" id="IPR050325">
    <property type="entry name" value="Prot/Nucl_acid_deglycase"/>
</dbReference>
<dbReference type="GO" id="GO:0019243">
    <property type="term" value="P:methylglyoxal catabolic process to D-lactate via S-lactoyl-glutathione"/>
    <property type="evidence" value="ECO:0007669"/>
    <property type="project" value="TreeGrafter"/>
</dbReference>
<comment type="similarity">
    <text evidence="4">Belongs to the peptidase C56 family. HSP31-like subfamily.</text>
</comment>
<dbReference type="Gene3D" id="3.40.50.880">
    <property type="match status" value="1"/>
</dbReference>
<dbReference type="GO" id="GO:0019172">
    <property type="term" value="F:glyoxalase III activity"/>
    <property type="evidence" value="ECO:0007669"/>
    <property type="project" value="UniProtKB-EC"/>
</dbReference>
<feature type="domain" description="DJ-1/PfpI" evidence="6">
    <location>
        <begin position="106"/>
        <end position="237"/>
    </location>
</feature>
<dbReference type="AlphaFoldDB" id="A0A9P9IKV9"/>
<dbReference type="PANTHER" id="PTHR48094:SF11">
    <property type="entry name" value="GLUTATHIONE-INDEPENDENT GLYOXALASE HSP31-RELATED"/>
    <property type="match status" value="1"/>
</dbReference>
<evidence type="ECO:0000256" key="2">
    <source>
        <dbReference type="ARBA" id="ARBA00023016"/>
    </source>
</evidence>
<name>A0A9P9IKV9_9HYPO</name>
<proteinExistence type="inferred from homology"/>
<protein>
    <recommendedName>
        <fullName evidence="1">D-lactate dehydratase</fullName>
        <ecNumber evidence="1">4.2.1.130</ecNumber>
    </recommendedName>
</protein>
<dbReference type="EMBL" id="JAGMUV010000020">
    <property type="protein sequence ID" value="KAH7126033.1"/>
    <property type="molecule type" value="Genomic_DNA"/>
</dbReference>
<keyword evidence="7" id="KW-0315">Glutamine amidotransferase</keyword>
<evidence type="ECO:0000313" key="7">
    <source>
        <dbReference type="EMBL" id="KAH7126033.1"/>
    </source>
</evidence>
<dbReference type="Proteomes" id="UP000738349">
    <property type="component" value="Unassembled WGS sequence"/>
</dbReference>
<dbReference type="OrthoDB" id="543156at2759"/>
<dbReference type="GO" id="GO:0005737">
    <property type="term" value="C:cytoplasm"/>
    <property type="evidence" value="ECO:0007669"/>
    <property type="project" value="TreeGrafter"/>
</dbReference>
<evidence type="ECO:0000313" key="8">
    <source>
        <dbReference type="Proteomes" id="UP000738349"/>
    </source>
</evidence>
<evidence type="ECO:0000256" key="3">
    <source>
        <dbReference type="ARBA" id="ARBA00023239"/>
    </source>
</evidence>
<keyword evidence="2" id="KW-0346">Stress response</keyword>
<evidence type="ECO:0000256" key="1">
    <source>
        <dbReference type="ARBA" id="ARBA00013134"/>
    </source>
</evidence>
<evidence type="ECO:0000256" key="4">
    <source>
        <dbReference type="ARBA" id="ARBA00038493"/>
    </source>
</evidence>
<keyword evidence="8" id="KW-1185">Reference proteome</keyword>
<comment type="catalytic activity">
    <reaction evidence="5">
        <text>methylglyoxal + H2O = (R)-lactate + H(+)</text>
        <dbReference type="Rhea" id="RHEA:27754"/>
        <dbReference type="ChEBI" id="CHEBI:15377"/>
        <dbReference type="ChEBI" id="CHEBI:15378"/>
        <dbReference type="ChEBI" id="CHEBI:16004"/>
        <dbReference type="ChEBI" id="CHEBI:17158"/>
        <dbReference type="EC" id="4.2.1.130"/>
    </reaction>
</comment>
<dbReference type="EC" id="4.2.1.130" evidence="1"/>
<evidence type="ECO:0000256" key="5">
    <source>
        <dbReference type="ARBA" id="ARBA00048082"/>
    </source>
</evidence>
<dbReference type="Pfam" id="PF01965">
    <property type="entry name" value="DJ-1_PfpI"/>
    <property type="match status" value="1"/>
</dbReference>
<evidence type="ECO:0000259" key="6">
    <source>
        <dbReference type="Pfam" id="PF01965"/>
    </source>
</evidence>
<comment type="caution">
    <text evidence="7">The sequence shown here is derived from an EMBL/GenBank/DDBJ whole genome shotgun (WGS) entry which is preliminary data.</text>
</comment>
<dbReference type="InterPro" id="IPR002818">
    <property type="entry name" value="DJ-1/PfpI"/>
</dbReference>
<dbReference type="SUPFAM" id="SSF52317">
    <property type="entry name" value="Class I glutamine amidotransferase-like"/>
    <property type="match status" value="1"/>
</dbReference>
<accession>A0A9P9IKV9</accession>
<dbReference type="PANTHER" id="PTHR48094">
    <property type="entry name" value="PROTEIN/NUCLEIC ACID DEGLYCASE DJ-1-RELATED"/>
    <property type="match status" value="1"/>
</dbReference>
<dbReference type="InterPro" id="IPR029062">
    <property type="entry name" value="Class_I_gatase-like"/>
</dbReference>
<organism evidence="7 8">
    <name type="scientific">Dactylonectria macrodidyma</name>
    <dbReference type="NCBI Taxonomy" id="307937"/>
    <lineage>
        <taxon>Eukaryota</taxon>
        <taxon>Fungi</taxon>
        <taxon>Dikarya</taxon>
        <taxon>Ascomycota</taxon>
        <taxon>Pezizomycotina</taxon>
        <taxon>Sordariomycetes</taxon>
        <taxon>Hypocreomycetidae</taxon>
        <taxon>Hypocreales</taxon>
        <taxon>Nectriaceae</taxon>
        <taxon>Dactylonectria</taxon>
    </lineage>
</organism>
<keyword evidence="3" id="KW-0456">Lyase</keyword>
<reference evidence="7" key="1">
    <citation type="journal article" date="2021" name="Nat. Commun.">
        <title>Genetic determinants of endophytism in the Arabidopsis root mycobiome.</title>
        <authorList>
            <person name="Mesny F."/>
            <person name="Miyauchi S."/>
            <person name="Thiergart T."/>
            <person name="Pickel B."/>
            <person name="Atanasova L."/>
            <person name="Karlsson M."/>
            <person name="Huettel B."/>
            <person name="Barry K.W."/>
            <person name="Haridas S."/>
            <person name="Chen C."/>
            <person name="Bauer D."/>
            <person name="Andreopoulos W."/>
            <person name="Pangilinan J."/>
            <person name="LaButti K."/>
            <person name="Riley R."/>
            <person name="Lipzen A."/>
            <person name="Clum A."/>
            <person name="Drula E."/>
            <person name="Henrissat B."/>
            <person name="Kohler A."/>
            <person name="Grigoriev I.V."/>
            <person name="Martin F.M."/>
            <person name="Hacquard S."/>
        </authorList>
    </citation>
    <scope>NUCLEOTIDE SEQUENCE</scope>
    <source>
        <strain evidence="7">MPI-CAGE-AT-0147</strain>
    </source>
</reference>